<sequence>MPELFADVLGGVGETEVPVAQRSARVSSTGGMSGRSGASMPGAVPGSMSVAVRETIPAPHGAWRRVNPRLVNAPAPARVSTADAGSRVRWAKSSVCLDSIPVDHDTRFEPPTPGVDGSEDDAA</sequence>
<dbReference type="EMBL" id="JPRF03000043">
    <property type="protein sequence ID" value="OEV34819.1"/>
    <property type="molecule type" value="Genomic_DNA"/>
</dbReference>
<feature type="region of interest" description="Disordered" evidence="1">
    <location>
        <begin position="19"/>
        <end position="46"/>
    </location>
</feature>
<dbReference type="KEGG" id="kau:B6264_25615"/>
<comment type="caution">
    <text evidence="2">The sequence shown here is derived from an EMBL/GenBank/DDBJ whole genome shotgun (WGS) entry which is preliminary data.</text>
</comment>
<evidence type="ECO:0000313" key="2">
    <source>
        <dbReference type="EMBL" id="OEV34819.1"/>
    </source>
</evidence>
<dbReference type="Proteomes" id="UP000037395">
    <property type="component" value="Unassembled WGS sequence"/>
</dbReference>
<dbReference type="AlphaFoldDB" id="A0A1E7N2A7"/>
<reference evidence="2" key="1">
    <citation type="submission" date="2016-08" db="EMBL/GenBank/DDBJ databases">
        <title>Sequencing, Assembly and Comparative Genomics of S. aureofaciens ATCC 10762.</title>
        <authorList>
            <person name="Gradnigo J.S."/>
            <person name="Johnson N."/>
            <person name="Somerville G.A."/>
        </authorList>
    </citation>
    <scope>NUCLEOTIDE SEQUENCE [LARGE SCALE GENOMIC DNA]</scope>
    <source>
        <strain evidence="2">ATCC 10762</strain>
    </source>
</reference>
<proteinExistence type="predicted"/>
<feature type="region of interest" description="Disordered" evidence="1">
    <location>
        <begin position="101"/>
        <end position="123"/>
    </location>
</feature>
<evidence type="ECO:0000256" key="1">
    <source>
        <dbReference type="SAM" id="MobiDB-lite"/>
    </source>
</evidence>
<keyword evidence="3" id="KW-1185">Reference proteome</keyword>
<organism evidence="2 3">
    <name type="scientific">Kitasatospora aureofaciens</name>
    <name type="common">Streptomyces aureofaciens</name>
    <dbReference type="NCBI Taxonomy" id="1894"/>
    <lineage>
        <taxon>Bacteria</taxon>
        <taxon>Bacillati</taxon>
        <taxon>Actinomycetota</taxon>
        <taxon>Actinomycetes</taxon>
        <taxon>Kitasatosporales</taxon>
        <taxon>Streptomycetaceae</taxon>
        <taxon>Kitasatospora</taxon>
    </lineage>
</organism>
<protein>
    <submittedName>
        <fullName evidence="2">Uncharacterized protein</fullName>
    </submittedName>
</protein>
<accession>A0A1E7N2A7</accession>
<evidence type="ECO:0000313" key="3">
    <source>
        <dbReference type="Proteomes" id="UP000037395"/>
    </source>
</evidence>
<gene>
    <name evidence="2" type="ORF">HS99_0010130</name>
</gene>
<name>A0A1E7N2A7_KITAU</name>